<dbReference type="GO" id="GO:0016706">
    <property type="term" value="F:2-oxoglutarate-dependent dioxygenase activity"/>
    <property type="evidence" value="ECO:0007669"/>
    <property type="project" value="UniProtKB-UniRule"/>
</dbReference>
<dbReference type="SMART" id="SM00702">
    <property type="entry name" value="P4Hc"/>
    <property type="match status" value="1"/>
</dbReference>
<dbReference type="InterPro" id="IPR023550">
    <property type="entry name" value="PKHD_hydroxylase"/>
</dbReference>
<comment type="caution">
    <text evidence="9">The sequence shown here is derived from an EMBL/GenBank/DDBJ whole genome shotgun (WGS) entry which is preliminary data.</text>
</comment>
<dbReference type="InterPro" id="IPR005123">
    <property type="entry name" value="Oxoglu/Fe-dep_dioxygenase_dom"/>
</dbReference>
<dbReference type="Gene3D" id="2.60.120.620">
    <property type="entry name" value="q2cbj1_9rhob like domain"/>
    <property type="match status" value="1"/>
</dbReference>
<keyword evidence="3 7" id="KW-0847">Vitamin C</keyword>
<evidence type="ECO:0000313" key="10">
    <source>
        <dbReference type="Proteomes" id="UP000664303"/>
    </source>
</evidence>
<dbReference type="PROSITE" id="PS51471">
    <property type="entry name" value="FE2OG_OXY"/>
    <property type="match status" value="1"/>
</dbReference>
<dbReference type="InterPro" id="IPR044862">
    <property type="entry name" value="Pro_4_hyd_alph_FE2OG_OXY"/>
</dbReference>
<dbReference type="InterPro" id="IPR006620">
    <property type="entry name" value="Pro_4_hyd_alph"/>
</dbReference>
<evidence type="ECO:0000256" key="3">
    <source>
        <dbReference type="ARBA" id="ARBA00022896"/>
    </source>
</evidence>
<comment type="cofactor">
    <cofactor evidence="1 7">
        <name>L-ascorbate</name>
        <dbReference type="ChEBI" id="CHEBI:38290"/>
    </cofactor>
</comment>
<name>A0A939DE55_9GAMM</name>
<feature type="binding site" evidence="7">
    <location>
        <position position="154"/>
    </location>
    <ligand>
        <name>Fe cation</name>
        <dbReference type="ChEBI" id="CHEBI:24875"/>
    </ligand>
</feature>
<dbReference type="GO" id="GO:0006974">
    <property type="term" value="P:DNA damage response"/>
    <property type="evidence" value="ECO:0007669"/>
    <property type="project" value="TreeGrafter"/>
</dbReference>
<feature type="binding site" evidence="7">
    <location>
        <position position="99"/>
    </location>
    <ligand>
        <name>Fe cation</name>
        <dbReference type="ChEBI" id="CHEBI:24875"/>
    </ligand>
</feature>
<sequence>MLTCIDGVIDAPTLAAVREQLADPARFQSGAATAAGRARQVKHNLQGVDTDPQVRGVTRLLERTLWEHPVFRAAARPRQLARLLLSRYEAGMAYGTHIDAPQIDGVRTDVSFTLFLSEPDSYEGGELVIESGAGEDAIKLPAGALVCYPSSFLHRVAPVTAGTRLVAVGWVRSEVRSAEQRGLLFALDSALARLAEQPGDPAAIAELSNIRANLVRMWLDA</sequence>
<dbReference type="GO" id="GO:0006879">
    <property type="term" value="P:intracellular iron ion homeostasis"/>
    <property type="evidence" value="ECO:0007669"/>
    <property type="project" value="TreeGrafter"/>
</dbReference>
<dbReference type="NCBIfam" id="NF003974">
    <property type="entry name" value="PRK05467.1-3"/>
    <property type="match status" value="1"/>
</dbReference>
<evidence type="ECO:0000256" key="2">
    <source>
        <dbReference type="ARBA" id="ARBA00022723"/>
    </source>
</evidence>
<organism evidence="9 10">
    <name type="scientific">Parahaliea mediterranea</name>
    <dbReference type="NCBI Taxonomy" id="651086"/>
    <lineage>
        <taxon>Bacteria</taxon>
        <taxon>Pseudomonadati</taxon>
        <taxon>Pseudomonadota</taxon>
        <taxon>Gammaproteobacteria</taxon>
        <taxon>Cellvibrionales</taxon>
        <taxon>Halieaceae</taxon>
        <taxon>Parahaliea</taxon>
    </lineage>
</organism>
<evidence type="ECO:0000313" key="9">
    <source>
        <dbReference type="EMBL" id="MBN7796513.1"/>
    </source>
</evidence>
<evidence type="ECO:0000256" key="5">
    <source>
        <dbReference type="ARBA" id="ARBA00023002"/>
    </source>
</evidence>
<dbReference type="Pfam" id="PF13640">
    <property type="entry name" value="2OG-FeII_Oxy_3"/>
    <property type="match status" value="1"/>
</dbReference>
<dbReference type="Pfam" id="PF18331">
    <property type="entry name" value="PKHD_C"/>
    <property type="match status" value="1"/>
</dbReference>
<dbReference type="HAMAP" id="MF_00657">
    <property type="entry name" value="Hydroxyl_YbiX"/>
    <property type="match status" value="1"/>
</dbReference>
<keyword evidence="4 7" id="KW-0223">Dioxygenase</keyword>
<evidence type="ECO:0000259" key="8">
    <source>
        <dbReference type="PROSITE" id="PS51471"/>
    </source>
</evidence>
<keyword evidence="2 7" id="KW-0479">Metal-binding</keyword>
<proteinExistence type="inferred from homology"/>
<reference evidence="9" key="1">
    <citation type="submission" date="2021-02" db="EMBL/GenBank/DDBJ databases">
        <title>PHA producing bacteria isolated from coastal sediment in Guangdong, Shenzhen.</title>
        <authorList>
            <person name="Zheng W."/>
            <person name="Yu S."/>
            <person name="Huang Y."/>
        </authorList>
    </citation>
    <scope>NUCLEOTIDE SEQUENCE</scope>
    <source>
        <strain evidence="9">TN14-10</strain>
    </source>
</reference>
<keyword evidence="10" id="KW-1185">Reference proteome</keyword>
<dbReference type="PANTHER" id="PTHR41536:SF1">
    <property type="entry name" value="PKHD-TYPE HYDROXYLASE YBIX"/>
    <property type="match status" value="1"/>
</dbReference>
<gene>
    <name evidence="9" type="ORF">JYP50_07920</name>
</gene>
<evidence type="ECO:0000256" key="1">
    <source>
        <dbReference type="ARBA" id="ARBA00001961"/>
    </source>
</evidence>
<dbReference type="AlphaFoldDB" id="A0A939DE55"/>
<dbReference type="EMBL" id="JAFKCZ010000005">
    <property type="protein sequence ID" value="MBN7796513.1"/>
    <property type="molecule type" value="Genomic_DNA"/>
</dbReference>
<dbReference type="PANTHER" id="PTHR41536">
    <property type="entry name" value="PKHD-TYPE HYDROXYLASE YBIX"/>
    <property type="match status" value="1"/>
</dbReference>
<dbReference type="GO" id="GO:0005506">
    <property type="term" value="F:iron ion binding"/>
    <property type="evidence" value="ECO:0007669"/>
    <property type="project" value="UniProtKB-UniRule"/>
</dbReference>
<evidence type="ECO:0000256" key="6">
    <source>
        <dbReference type="ARBA" id="ARBA00023004"/>
    </source>
</evidence>
<comment type="cofactor">
    <cofactor evidence="7">
        <name>Fe(2+)</name>
        <dbReference type="ChEBI" id="CHEBI:29033"/>
    </cofactor>
    <text evidence="7">Binds 1 Fe(2+) ion per subunit.</text>
</comment>
<dbReference type="Gene3D" id="4.10.860.20">
    <property type="entry name" value="Rabenosyn, Rab binding domain"/>
    <property type="match status" value="1"/>
</dbReference>
<dbReference type="GO" id="GO:0031418">
    <property type="term" value="F:L-ascorbic acid binding"/>
    <property type="evidence" value="ECO:0007669"/>
    <property type="project" value="UniProtKB-KW"/>
</dbReference>
<feature type="binding site" evidence="7">
    <location>
        <position position="164"/>
    </location>
    <ligand>
        <name>2-oxoglutarate</name>
        <dbReference type="ChEBI" id="CHEBI:16810"/>
    </ligand>
</feature>
<keyword evidence="5 7" id="KW-0560">Oxidoreductase</keyword>
<protein>
    <submittedName>
        <fullName evidence="9">Fe2+-dependent dioxygenase</fullName>
    </submittedName>
</protein>
<dbReference type="RefSeq" id="WP_206559958.1">
    <property type="nucleotide sequence ID" value="NZ_JAFKCZ010000005.1"/>
</dbReference>
<dbReference type="NCBIfam" id="NF003975">
    <property type="entry name" value="PRK05467.1-4"/>
    <property type="match status" value="1"/>
</dbReference>
<feature type="domain" description="Fe2OG dioxygenase" evidence="8">
    <location>
        <begin position="79"/>
        <end position="173"/>
    </location>
</feature>
<evidence type="ECO:0000256" key="7">
    <source>
        <dbReference type="HAMAP-Rule" id="MF_00657"/>
    </source>
</evidence>
<keyword evidence="6 7" id="KW-0408">Iron</keyword>
<evidence type="ECO:0000256" key="4">
    <source>
        <dbReference type="ARBA" id="ARBA00022964"/>
    </source>
</evidence>
<feature type="binding site" evidence="7">
    <location>
        <position position="97"/>
    </location>
    <ligand>
        <name>Fe cation</name>
        <dbReference type="ChEBI" id="CHEBI:24875"/>
    </ligand>
</feature>
<dbReference type="Proteomes" id="UP000664303">
    <property type="component" value="Unassembled WGS sequence"/>
</dbReference>
<dbReference type="InterPro" id="IPR041097">
    <property type="entry name" value="PKHD_C"/>
</dbReference>
<accession>A0A939DE55</accession>